<accession>A0A066U3Q3</accession>
<feature type="transmembrane region" description="Helical" evidence="1">
    <location>
        <begin position="195"/>
        <end position="217"/>
    </location>
</feature>
<comment type="caution">
    <text evidence="2">The sequence shown here is derived from an EMBL/GenBank/DDBJ whole genome shotgun (WGS) entry which is preliminary data.</text>
</comment>
<dbReference type="Pfam" id="PF19656">
    <property type="entry name" value="DUF6159"/>
    <property type="match status" value="1"/>
</dbReference>
<dbReference type="STRING" id="287986.DV20_14535"/>
<feature type="transmembrane region" description="Helical" evidence="1">
    <location>
        <begin position="158"/>
        <end position="174"/>
    </location>
</feature>
<dbReference type="AlphaFoldDB" id="A0A066U3Q3"/>
<name>A0A066U3Q3_9PSEU</name>
<evidence type="ECO:0000313" key="3">
    <source>
        <dbReference type="Proteomes" id="UP000027345"/>
    </source>
</evidence>
<keyword evidence="1" id="KW-1133">Transmembrane helix</keyword>
<feature type="transmembrane region" description="Helical" evidence="1">
    <location>
        <begin position="29"/>
        <end position="52"/>
    </location>
</feature>
<feature type="transmembrane region" description="Helical" evidence="1">
    <location>
        <begin position="223"/>
        <end position="244"/>
    </location>
</feature>
<feature type="transmembrane region" description="Helical" evidence="1">
    <location>
        <begin position="64"/>
        <end position="86"/>
    </location>
</feature>
<organism evidence="2 3">
    <name type="scientific">Amycolatopsis rifamycinica</name>
    <dbReference type="NCBI Taxonomy" id="287986"/>
    <lineage>
        <taxon>Bacteria</taxon>
        <taxon>Bacillati</taxon>
        <taxon>Actinomycetota</taxon>
        <taxon>Actinomycetes</taxon>
        <taxon>Pseudonocardiales</taxon>
        <taxon>Pseudonocardiaceae</taxon>
        <taxon>Amycolatopsis</taxon>
    </lineage>
</organism>
<evidence type="ECO:0000313" key="2">
    <source>
        <dbReference type="EMBL" id="KDN21690.1"/>
    </source>
</evidence>
<dbReference type="RefSeq" id="WP_043780280.1">
    <property type="nucleotide sequence ID" value="NZ_JMQI01000027.1"/>
</dbReference>
<dbReference type="OrthoDB" id="4697240at2"/>
<feature type="transmembrane region" description="Helical" evidence="1">
    <location>
        <begin position="113"/>
        <end position="130"/>
    </location>
</feature>
<dbReference type="eggNOG" id="ENOG502ZBM3">
    <property type="taxonomic scope" value="Bacteria"/>
</dbReference>
<gene>
    <name evidence="2" type="ORF">DV20_14535</name>
</gene>
<proteinExistence type="predicted"/>
<keyword evidence="1" id="KW-0812">Transmembrane</keyword>
<evidence type="ECO:0008006" key="4">
    <source>
        <dbReference type="Google" id="ProtNLM"/>
    </source>
</evidence>
<dbReference type="Proteomes" id="UP000027345">
    <property type="component" value="Unassembled WGS sequence"/>
</dbReference>
<sequence length="277" mass="29098">MGRLARSFALFSASLKVLRAHKGLAWFPVLAGIAGLLVAGVFLTPAFFTVHLEAEHFRPTAGTYVLLGAFYLVSAFVTIFFNAALISQADVALRGDGGMPGVGAGLAAAGRRWPALLGWSGVSATVSVVLRTIEERLGFLGSIISGLIGMAWRFTTYLVLPVVVLEGVGVKAGVKRSVELFRRAWGENVAGTAGLGLVGFLLTFAGYVVLLGAGFLLGGTATLFVAVGLAIVWTLLVAVFTTTLSGIYQTALYRYAAEGVVPGEFASVDFSEAFRQR</sequence>
<dbReference type="InterPro" id="IPR046157">
    <property type="entry name" value="DUF6159"/>
</dbReference>
<evidence type="ECO:0000256" key="1">
    <source>
        <dbReference type="SAM" id="Phobius"/>
    </source>
</evidence>
<protein>
    <recommendedName>
        <fullName evidence="4">Glycerophosphoryl diester phosphodiesterase membrane domain-containing protein</fullName>
    </recommendedName>
</protein>
<reference evidence="2 3" key="1">
    <citation type="submission" date="2014-05" db="EMBL/GenBank/DDBJ databases">
        <title>Draft genome sequence of Amycolatopsis rifamycinica DSM 46095.</title>
        <authorList>
            <person name="Lal R."/>
            <person name="Saxena A."/>
            <person name="Kumari R."/>
            <person name="Mukherjee U."/>
            <person name="Singh P."/>
            <person name="Sangwan N."/>
            <person name="Mahato N.K."/>
        </authorList>
    </citation>
    <scope>NUCLEOTIDE SEQUENCE [LARGE SCALE GENOMIC DNA]</scope>
    <source>
        <strain evidence="2 3">DSM 46095</strain>
    </source>
</reference>
<keyword evidence="3" id="KW-1185">Reference proteome</keyword>
<keyword evidence="1" id="KW-0472">Membrane</keyword>
<dbReference type="EMBL" id="JMQI01000027">
    <property type="protein sequence ID" value="KDN21690.1"/>
    <property type="molecule type" value="Genomic_DNA"/>
</dbReference>